<proteinExistence type="inferred from homology"/>
<keyword evidence="3 6" id="KW-0378">Hydrolase</keyword>
<dbReference type="Pfam" id="PF00756">
    <property type="entry name" value="Esterase"/>
    <property type="match status" value="1"/>
</dbReference>
<sequence length="435" mass="48145">MILNSAASETAAWLQALEVGSERWWQAVADRGAPFCEQITEDTVCATFLWRDPQGGPKQSSTLRVFIDVNSVTNHHSLEPASLTRIGETDVWYWQAVLPADWRGSYLFIPVGEANLPPSPVGELDVQRNRHRQWWRAVLDHAQPDALNPRRPHASAWGGALSALHLPQAPDQSAWQQVDSGQYAQPATLRTLDWHSELLGNRRRIWIHATGAGLDEAQRRQRPLVLLLDGQHWAMSMPIYSALDSETAAGRLPPAVYVLIDVIDGARRQEELSCEPLFWQAVQAELLPKAAAIEPFSDEAGHTVVAGQSLGGLSAAYAGLHWPERFGRVLSQSGSFWWPHVNLLDAPPGQPCPRKPGSRGRLAEHLAAGKLAQGGLRVFMEVGSREDVMIDVNDSLHEGLRQAGHEVHYRRFEGGHDWLCWRGGLLDGLSCLLAP</sequence>
<comment type="subcellular location">
    <subcellularLocation>
        <location evidence="1">Cytoplasm</location>
    </subcellularLocation>
</comment>
<dbReference type="InterPro" id="IPR021764">
    <property type="entry name" value="Enterochelin_esterase_N"/>
</dbReference>
<reference evidence="7" key="1">
    <citation type="submission" date="2019-07" db="EMBL/GenBank/DDBJ databases">
        <title>Chitinimonas sp. nov., isolated from Ny-Alesund, arctica soil.</title>
        <authorList>
            <person name="Xu Q."/>
            <person name="Peng F."/>
        </authorList>
    </citation>
    <scope>NUCLEOTIDE SEQUENCE [LARGE SCALE GENOMIC DNA]</scope>
    <source>
        <strain evidence="7">R3-44</strain>
    </source>
</reference>
<dbReference type="InterPro" id="IPR000801">
    <property type="entry name" value="Esterase-like"/>
</dbReference>
<dbReference type="InterPro" id="IPR014756">
    <property type="entry name" value="Ig_E-set"/>
</dbReference>
<keyword evidence="7" id="KW-1185">Reference proteome</keyword>
<evidence type="ECO:0000256" key="2">
    <source>
        <dbReference type="ARBA" id="ARBA00022490"/>
    </source>
</evidence>
<dbReference type="RefSeq" id="WP_144278594.1">
    <property type="nucleotide sequence ID" value="NZ_CP041730.1"/>
</dbReference>
<name>A0A516SGB2_9NEIS</name>
<evidence type="ECO:0000256" key="1">
    <source>
        <dbReference type="ARBA" id="ARBA00004496"/>
    </source>
</evidence>
<keyword evidence="2" id="KW-0963">Cytoplasm</keyword>
<dbReference type="InterPro" id="IPR029058">
    <property type="entry name" value="AB_hydrolase_fold"/>
</dbReference>
<dbReference type="Gene3D" id="2.60.40.10">
    <property type="entry name" value="Immunoglobulins"/>
    <property type="match status" value="1"/>
</dbReference>
<dbReference type="InterPro" id="IPR013783">
    <property type="entry name" value="Ig-like_fold"/>
</dbReference>
<dbReference type="EC" id="3.1.1.-" evidence="6"/>
<dbReference type="OrthoDB" id="9775130at2"/>
<dbReference type="KEGG" id="cari:FNU76_12980"/>
<gene>
    <name evidence="6" type="ORF">FNU76_12980</name>
</gene>
<dbReference type="Proteomes" id="UP000317550">
    <property type="component" value="Chromosome"/>
</dbReference>
<dbReference type="GO" id="GO:0005506">
    <property type="term" value="F:iron ion binding"/>
    <property type="evidence" value="ECO:0007669"/>
    <property type="project" value="InterPro"/>
</dbReference>
<dbReference type="GO" id="GO:0005737">
    <property type="term" value="C:cytoplasm"/>
    <property type="evidence" value="ECO:0007669"/>
    <property type="project" value="UniProtKB-SubCell"/>
</dbReference>
<dbReference type="SUPFAM" id="SSF81296">
    <property type="entry name" value="E set domains"/>
    <property type="match status" value="1"/>
</dbReference>
<dbReference type="EMBL" id="CP041730">
    <property type="protein sequence ID" value="QDQ27201.1"/>
    <property type="molecule type" value="Genomic_DNA"/>
</dbReference>
<dbReference type="Gene3D" id="3.40.50.1820">
    <property type="entry name" value="alpha/beta hydrolase"/>
    <property type="match status" value="1"/>
</dbReference>
<accession>A0A516SGB2</accession>
<protein>
    <submittedName>
        <fullName evidence="6">Enterochelin esterase</fullName>
        <ecNumber evidence="6">3.1.1.-</ecNumber>
    </submittedName>
</protein>
<dbReference type="GO" id="GO:0006826">
    <property type="term" value="P:iron ion transport"/>
    <property type="evidence" value="ECO:0007669"/>
    <property type="project" value="InterPro"/>
</dbReference>
<dbReference type="AlphaFoldDB" id="A0A516SGB2"/>
<feature type="domain" description="Enterochelin esterase N-terminal" evidence="5">
    <location>
        <begin position="47"/>
        <end position="175"/>
    </location>
</feature>
<dbReference type="PANTHER" id="PTHR48098">
    <property type="entry name" value="ENTEROCHELIN ESTERASE-RELATED"/>
    <property type="match status" value="1"/>
</dbReference>
<evidence type="ECO:0000313" key="7">
    <source>
        <dbReference type="Proteomes" id="UP000317550"/>
    </source>
</evidence>
<dbReference type="GO" id="GO:0008849">
    <property type="term" value="F:enterochelin esterase activity"/>
    <property type="evidence" value="ECO:0007669"/>
    <property type="project" value="InterPro"/>
</dbReference>
<evidence type="ECO:0000313" key="6">
    <source>
        <dbReference type="EMBL" id="QDQ27201.1"/>
    </source>
</evidence>
<dbReference type="SUPFAM" id="SSF53474">
    <property type="entry name" value="alpha/beta-Hydrolases"/>
    <property type="match status" value="1"/>
</dbReference>
<evidence type="ECO:0000256" key="3">
    <source>
        <dbReference type="ARBA" id="ARBA00022801"/>
    </source>
</evidence>
<dbReference type="NCBIfam" id="NF007758">
    <property type="entry name" value="PRK10439.1"/>
    <property type="match status" value="1"/>
</dbReference>
<comment type="similarity">
    <text evidence="4">Belongs to the Fes family.</text>
</comment>
<evidence type="ECO:0000256" key="4">
    <source>
        <dbReference type="ARBA" id="ARBA00024201"/>
    </source>
</evidence>
<dbReference type="InterPro" id="IPR050583">
    <property type="entry name" value="Mycobacterial_A85_antigen"/>
</dbReference>
<dbReference type="Pfam" id="PF11806">
    <property type="entry name" value="Enterochelin_N"/>
    <property type="match status" value="1"/>
</dbReference>
<dbReference type="PANTHER" id="PTHR48098:SF3">
    <property type="entry name" value="IRON(III) ENTEROBACTIN ESTERASE"/>
    <property type="match status" value="1"/>
</dbReference>
<evidence type="ECO:0000259" key="5">
    <source>
        <dbReference type="Pfam" id="PF11806"/>
    </source>
</evidence>
<organism evidence="6 7">
    <name type="scientific">Chitinimonas arctica</name>
    <dbReference type="NCBI Taxonomy" id="2594795"/>
    <lineage>
        <taxon>Bacteria</taxon>
        <taxon>Pseudomonadati</taxon>
        <taxon>Pseudomonadota</taxon>
        <taxon>Betaproteobacteria</taxon>
        <taxon>Neisseriales</taxon>
        <taxon>Chitinibacteraceae</taxon>
        <taxon>Chitinimonas</taxon>
    </lineage>
</organism>